<gene>
    <name evidence="3" type="ORF">ACFQDM_11675</name>
</gene>
<comment type="caution">
    <text evidence="3">The sequence shown here is derived from an EMBL/GenBank/DDBJ whole genome shotgun (WGS) entry which is preliminary data.</text>
</comment>
<protein>
    <submittedName>
        <fullName evidence="3">Cytochrome P450</fullName>
    </submittedName>
</protein>
<dbReference type="CDD" id="cd11033">
    <property type="entry name" value="CYP142-like"/>
    <property type="match status" value="1"/>
</dbReference>
<keyword evidence="2" id="KW-0560">Oxidoreductase</keyword>
<dbReference type="InterPro" id="IPR001128">
    <property type="entry name" value="Cyt_P450"/>
</dbReference>
<keyword evidence="2" id="KW-0479">Metal-binding</keyword>
<evidence type="ECO:0000313" key="4">
    <source>
        <dbReference type="Proteomes" id="UP001596303"/>
    </source>
</evidence>
<accession>A0ABW1SAW9</accession>
<keyword evidence="2" id="KW-0349">Heme</keyword>
<keyword evidence="2" id="KW-0408">Iron</keyword>
<keyword evidence="2" id="KW-0503">Monooxygenase</keyword>
<dbReference type="RefSeq" id="WP_377379294.1">
    <property type="nucleotide sequence ID" value="NZ_JBHSSW010000013.1"/>
</dbReference>
<dbReference type="PANTHER" id="PTHR46696:SF1">
    <property type="entry name" value="CYTOCHROME P450 YJIB-RELATED"/>
    <property type="match status" value="1"/>
</dbReference>
<sequence length="438" mass="49069">MDLVSNTYRPDTGTVDPKFAPIYDYKPPVDLSVAKNFTSGQPFEAFHKMRENAPVLWHPMEGAAGFWALTGYHDIQKVNKDAKTFSSQMGGILMAYAAGSEGHPLLHRSSLDAMINLDPPYHMQLRREHMAFFVPGFVAELKKKVEQKVTALLDDMEKRGPKVDMVESFSAELPLYTLSEILGIPEADRPKVVHWMHYLEAATNTIQEGELGALTPEAIKEFLDNIEDMFAYGQYILKERRKNPQNDLLSAIANVEIDGEVLADEYLDGSWLLIIFAGNDTTRNTLSGTMKLLTENPDQKQKLIDNPDLIPNMVHEAIRVISPVMYMRRTATEDTQIGEQKIGAGEKVLMYFGAGNHDPSVFTDPDRFDVERANAKNHIAFGIGPHVCIGQRVANMQLDAAYRQILSRFPKIHWTGDINIAPNNFVHAISSLGVDLGR</sequence>
<reference evidence="4" key="1">
    <citation type="journal article" date="2019" name="Int. J. Syst. Evol. Microbiol.">
        <title>The Global Catalogue of Microorganisms (GCM) 10K type strain sequencing project: providing services to taxonomists for standard genome sequencing and annotation.</title>
        <authorList>
            <consortium name="The Broad Institute Genomics Platform"/>
            <consortium name="The Broad Institute Genome Sequencing Center for Infectious Disease"/>
            <person name="Wu L."/>
            <person name="Ma J."/>
        </authorList>
    </citation>
    <scope>NUCLEOTIDE SEQUENCE [LARGE SCALE GENOMIC DNA]</scope>
    <source>
        <strain evidence="4">CGMCC-1.15741</strain>
    </source>
</reference>
<dbReference type="Proteomes" id="UP001596303">
    <property type="component" value="Unassembled WGS sequence"/>
</dbReference>
<dbReference type="InterPro" id="IPR002397">
    <property type="entry name" value="Cyt_P450_B"/>
</dbReference>
<dbReference type="PRINTS" id="PR00385">
    <property type="entry name" value="P450"/>
</dbReference>
<dbReference type="Pfam" id="PF00067">
    <property type="entry name" value="p450"/>
    <property type="match status" value="1"/>
</dbReference>
<dbReference type="Gene3D" id="1.10.630.10">
    <property type="entry name" value="Cytochrome P450"/>
    <property type="match status" value="1"/>
</dbReference>
<dbReference type="EMBL" id="JBHSSW010000013">
    <property type="protein sequence ID" value="MFC6198745.1"/>
    <property type="molecule type" value="Genomic_DNA"/>
</dbReference>
<organism evidence="3 4">
    <name type="scientific">Ponticaulis profundi</name>
    <dbReference type="NCBI Taxonomy" id="2665222"/>
    <lineage>
        <taxon>Bacteria</taxon>
        <taxon>Pseudomonadati</taxon>
        <taxon>Pseudomonadota</taxon>
        <taxon>Alphaproteobacteria</taxon>
        <taxon>Hyphomonadales</taxon>
        <taxon>Hyphomonadaceae</taxon>
        <taxon>Ponticaulis</taxon>
    </lineage>
</organism>
<keyword evidence="4" id="KW-1185">Reference proteome</keyword>
<dbReference type="InterPro" id="IPR017972">
    <property type="entry name" value="Cyt_P450_CS"/>
</dbReference>
<comment type="similarity">
    <text evidence="1 2">Belongs to the cytochrome P450 family.</text>
</comment>
<proteinExistence type="inferred from homology"/>
<dbReference type="PROSITE" id="PS00086">
    <property type="entry name" value="CYTOCHROME_P450"/>
    <property type="match status" value="1"/>
</dbReference>
<evidence type="ECO:0000313" key="3">
    <source>
        <dbReference type="EMBL" id="MFC6198745.1"/>
    </source>
</evidence>
<dbReference type="PRINTS" id="PR00359">
    <property type="entry name" value="BP450"/>
</dbReference>
<name>A0ABW1SAW9_9PROT</name>
<evidence type="ECO:0000256" key="2">
    <source>
        <dbReference type="RuleBase" id="RU000461"/>
    </source>
</evidence>
<evidence type="ECO:0000256" key="1">
    <source>
        <dbReference type="ARBA" id="ARBA00010617"/>
    </source>
</evidence>
<dbReference type="PANTHER" id="PTHR46696">
    <property type="entry name" value="P450, PUTATIVE (EUROFUNG)-RELATED"/>
    <property type="match status" value="1"/>
</dbReference>
<dbReference type="SUPFAM" id="SSF48264">
    <property type="entry name" value="Cytochrome P450"/>
    <property type="match status" value="1"/>
</dbReference>
<dbReference type="InterPro" id="IPR036396">
    <property type="entry name" value="Cyt_P450_sf"/>
</dbReference>